<dbReference type="Gene3D" id="3.40.50.10610">
    <property type="entry name" value="ABC-type transport auxiliary lipoprotein component"/>
    <property type="match status" value="2"/>
</dbReference>
<keyword evidence="1" id="KW-1003">Cell membrane</keyword>
<reference evidence="6 7" key="1">
    <citation type="submission" date="2021-05" db="EMBL/GenBank/DDBJ databases">
        <authorList>
            <person name="Zhang Z.D."/>
            <person name="Osman G."/>
        </authorList>
    </citation>
    <scope>NUCLEOTIDE SEQUENCE [LARGE SCALE GENOMIC DNA]</scope>
    <source>
        <strain evidence="6 7">KCTC 32217</strain>
    </source>
</reference>
<dbReference type="PANTHER" id="PTHR41164">
    <property type="entry name" value="CURLI PRODUCTION ASSEMBLY/TRANSPORT COMPONENT CSGG"/>
    <property type="match status" value="1"/>
</dbReference>
<name>A0AAP2CGP6_9BACT</name>
<dbReference type="AlphaFoldDB" id="A0AAP2CGP6"/>
<dbReference type="GO" id="GO:0030288">
    <property type="term" value="C:outer membrane-bounded periplasmic space"/>
    <property type="evidence" value="ECO:0007669"/>
    <property type="project" value="InterPro"/>
</dbReference>
<evidence type="ECO:0000313" key="7">
    <source>
        <dbReference type="Proteomes" id="UP001319104"/>
    </source>
</evidence>
<evidence type="ECO:0000313" key="6">
    <source>
        <dbReference type="EMBL" id="MBS9524353.1"/>
    </source>
</evidence>
<evidence type="ECO:0000256" key="3">
    <source>
        <dbReference type="ARBA" id="ARBA00023136"/>
    </source>
</evidence>
<evidence type="ECO:0000256" key="4">
    <source>
        <dbReference type="ARBA" id="ARBA00023139"/>
    </source>
</evidence>
<keyword evidence="3" id="KW-0472">Membrane</keyword>
<evidence type="ECO:0000256" key="2">
    <source>
        <dbReference type="ARBA" id="ARBA00022729"/>
    </source>
</evidence>
<dbReference type="Pfam" id="PF03783">
    <property type="entry name" value="CsgG"/>
    <property type="match status" value="1"/>
</dbReference>
<gene>
    <name evidence="6" type="ORF">KI659_10030</name>
</gene>
<proteinExistence type="predicted"/>
<accession>A0AAP2CGP6</accession>
<dbReference type="RefSeq" id="WP_213945210.1">
    <property type="nucleotide sequence ID" value="NZ_JAHCMY010000004.1"/>
</dbReference>
<keyword evidence="5" id="KW-0449">Lipoprotein</keyword>
<comment type="caution">
    <text evidence="6">The sequence shown here is derived from an EMBL/GenBank/DDBJ whole genome shotgun (WGS) entry which is preliminary data.</text>
</comment>
<evidence type="ECO:0000256" key="5">
    <source>
        <dbReference type="ARBA" id="ARBA00023288"/>
    </source>
</evidence>
<dbReference type="InterPro" id="IPR011250">
    <property type="entry name" value="OMP/PagP_B-barrel"/>
</dbReference>
<keyword evidence="2" id="KW-0732">Signal</keyword>
<dbReference type="Proteomes" id="UP001319104">
    <property type="component" value="Unassembled WGS sequence"/>
</dbReference>
<organism evidence="6 7">
    <name type="scientific">Litoribacter ruber</name>
    <dbReference type="NCBI Taxonomy" id="702568"/>
    <lineage>
        <taxon>Bacteria</taxon>
        <taxon>Pseudomonadati</taxon>
        <taxon>Bacteroidota</taxon>
        <taxon>Cytophagia</taxon>
        <taxon>Cytophagales</taxon>
        <taxon>Cyclobacteriaceae</taxon>
        <taxon>Litoribacter</taxon>
    </lineage>
</organism>
<dbReference type="InterPro" id="IPR005534">
    <property type="entry name" value="Curli_assmbl/transp-comp_CsgG"/>
</dbReference>
<dbReference type="SUPFAM" id="SSF56925">
    <property type="entry name" value="OMPA-like"/>
    <property type="match status" value="1"/>
</dbReference>
<evidence type="ECO:0000256" key="1">
    <source>
        <dbReference type="ARBA" id="ARBA00022475"/>
    </source>
</evidence>
<dbReference type="EMBL" id="JAHCMY010000004">
    <property type="protein sequence ID" value="MBS9524353.1"/>
    <property type="molecule type" value="Genomic_DNA"/>
</dbReference>
<keyword evidence="4" id="KW-0564">Palmitate</keyword>
<dbReference type="PANTHER" id="PTHR41164:SF1">
    <property type="entry name" value="CURLI PRODUCTION ASSEMBLY_TRANSPORT COMPONENT CSGG"/>
    <property type="match status" value="1"/>
</dbReference>
<protein>
    <submittedName>
        <fullName evidence="6">Curli production assembly protein CsgG</fullName>
    </submittedName>
</protein>
<keyword evidence="7" id="KW-1185">Reference proteome</keyword>
<sequence length="461" mass="51725">MRVFLKSSLIKSLLSIVCLFYISACSPSFYQPFNDRDATLGPETRMKRELLDLPEPKEPIVVAVYKFRDQTGQYKESNMGASWSTAVTQGATNILIRALEESKWFVPIERENISNLLNERKIIRSSREQYEGTNNVLLPPLLFAGVLLEGGIVSYETNVFTGGAGMRYFGANASSQYREDRVTIYLRAVSTSNGKVLKTIYTTKSILSQEVSAGFFRYVKFRRLLEAETGYTYNEPTEMAITEAVEKAVHSMVLEGVMGNIWELKEENDTTKMLLDQYVMEKSDNVEHDYIGRLHRYDHRSSFYIAPKFTTQSYLGDYSRSTPQTGFAANYGFGISNSLFVDGNLGYQQVNISDVVNSREFYGTAGVKYIANPSGRLSPFAAVGAGSYFNFGNNIALSNQPWFPFINYSAGLEYVFGNKTALVGEAYVNQHLSDTYDGVVAGSFNDVILGFRFGIKMYIGN</sequence>